<evidence type="ECO:0000256" key="5">
    <source>
        <dbReference type="ARBA" id="ARBA00023157"/>
    </source>
</evidence>
<reference evidence="10 11" key="1">
    <citation type="journal article" date="2021" name="Elife">
        <title>Chloroplast acquisition without the gene transfer in kleptoplastic sea slugs, Plakobranchus ocellatus.</title>
        <authorList>
            <person name="Maeda T."/>
            <person name="Takahashi S."/>
            <person name="Yoshida T."/>
            <person name="Shimamura S."/>
            <person name="Takaki Y."/>
            <person name="Nagai Y."/>
            <person name="Toyoda A."/>
            <person name="Suzuki Y."/>
            <person name="Arimoto A."/>
            <person name="Ishii H."/>
            <person name="Satoh N."/>
            <person name="Nishiyama T."/>
            <person name="Hasebe M."/>
            <person name="Maruyama T."/>
            <person name="Minagawa J."/>
            <person name="Obokata J."/>
            <person name="Shigenobu S."/>
        </authorList>
    </citation>
    <scope>NUCLEOTIDE SEQUENCE [LARGE SCALE GENOMIC DNA]</scope>
</reference>
<dbReference type="GO" id="GO:0016020">
    <property type="term" value="C:membrane"/>
    <property type="evidence" value="ECO:0007669"/>
    <property type="project" value="UniProtKB-SubCell"/>
</dbReference>
<evidence type="ECO:0000256" key="7">
    <source>
        <dbReference type="SAM" id="MobiDB-lite"/>
    </source>
</evidence>
<evidence type="ECO:0000256" key="6">
    <source>
        <dbReference type="ARBA" id="ARBA00023180"/>
    </source>
</evidence>
<keyword evidence="6" id="KW-0325">Glycoprotein</keyword>
<dbReference type="PROSITE" id="PS50835">
    <property type="entry name" value="IG_LIKE"/>
    <property type="match status" value="1"/>
</dbReference>
<evidence type="ECO:0000256" key="3">
    <source>
        <dbReference type="ARBA" id="ARBA00022737"/>
    </source>
</evidence>
<keyword evidence="8" id="KW-0812">Transmembrane</keyword>
<dbReference type="Proteomes" id="UP000762676">
    <property type="component" value="Unassembled WGS sequence"/>
</dbReference>
<keyword evidence="11" id="KW-1185">Reference proteome</keyword>
<evidence type="ECO:0000256" key="1">
    <source>
        <dbReference type="ARBA" id="ARBA00004370"/>
    </source>
</evidence>
<sequence>MENARCVRMKLNTQSFRNFSDPKMTCNIIALGHRYEKADITLLVEPSCGPIEEGQSTTLTCDVNTAGCSGSFVATWRIEERGSFDIAACGSDSCGGRYSSDFPTTISSTRTTLTISNVSRVTPFNMETKWACHSCDRGHSIVCDKLQVYATIMEFPSKHLFNKTTRLCIYYRDFTVRTSTYRGTGGNNGKITRTPVYNNTVIPATATTPVYYRSQCTVSVSVKKLGEGTHSFQGYIYPDVTGGENLVRGSPTHKTVTLSFPQVSQSCLTNREQGYFIGKSARCTCRVTSDGYPRGWAQWYMKHKTVGTKGDLVITYKKNIIDSDSVQIASASSKVNLCNNNNQVQVTCKISRDHVNPAPTFSFSVDGPRSQGPQPVTGSNRGNHYHSQFSLSPDVGGQYQVTCRVTNTVTNTWHDKSIQITFKKPPPAPPVVTIAGLTVQGNPDPTSVTLSRERTKEVLATVQATELTHTLGPLDCLDTGVYVCSGQNAQGTTLKEISVGVRCPQRFTANFNPPLHVDVVVGKKAEIDIDLQIYGLPEPSRMVLRKTKSDIALTSSPRHKVKYTAGISPYGNVNVIFYDLAETDLTNYTLTIDNGVGEALTYLFDLNQVDLNLQEETENDIFKTIAIIIGVVAGIVFAVSVVIIAFVVKKMQNLNERLLPACKAETVYAISSMSSNRQCENARGMSANTHAKLMSASQPPGNTQYENIPDIDQHTGPNSSTSLQDVEPPNIYSRAKSDSCF</sequence>
<feature type="compositionally biased region" description="Polar residues" evidence="7">
    <location>
        <begin position="695"/>
        <end position="706"/>
    </location>
</feature>
<comment type="subcellular location">
    <subcellularLocation>
        <location evidence="1">Membrane</location>
    </subcellularLocation>
</comment>
<feature type="compositionally biased region" description="Polar residues" evidence="7">
    <location>
        <begin position="371"/>
        <end position="383"/>
    </location>
</feature>
<dbReference type="SUPFAM" id="SSF48726">
    <property type="entry name" value="Immunoglobulin"/>
    <property type="match status" value="1"/>
</dbReference>
<feature type="region of interest" description="Disordered" evidence="7">
    <location>
        <begin position="693"/>
        <end position="741"/>
    </location>
</feature>
<keyword evidence="3" id="KW-0677">Repeat</keyword>
<dbReference type="AlphaFoldDB" id="A0AAV4FHF8"/>
<dbReference type="GO" id="GO:0005912">
    <property type="term" value="C:adherens junction"/>
    <property type="evidence" value="ECO:0007669"/>
    <property type="project" value="TreeGrafter"/>
</dbReference>
<evidence type="ECO:0000256" key="4">
    <source>
        <dbReference type="ARBA" id="ARBA00023136"/>
    </source>
</evidence>
<organism evidence="10 11">
    <name type="scientific">Elysia marginata</name>
    <dbReference type="NCBI Taxonomy" id="1093978"/>
    <lineage>
        <taxon>Eukaryota</taxon>
        <taxon>Metazoa</taxon>
        <taxon>Spiralia</taxon>
        <taxon>Lophotrochozoa</taxon>
        <taxon>Mollusca</taxon>
        <taxon>Gastropoda</taxon>
        <taxon>Heterobranchia</taxon>
        <taxon>Euthyneura</taxon>
        <taxon>Panpulmonata</taxon>
        <taxon>Sacoglossa</taxon>
        <taxon>Placobranchoidea</taxon>
        <taxon>Plakobranchidae</taxon>
        <taxon>Elysia</taxon>
    </lineage>
</organism>
<evidence type="ECO:0000313" key="10">
    <source>
        <dbReference type="EMBL" id="GFR72862.1"/>
    </source>
</evidence>
<feature type="domain" description="Ig-like" evidence="9">
    <location>
        <begin position="22"/>
        <end position="132"/>
    </location>
</feature>
<feature type="region of interest" description="Disordered" evidence="7">
    <location>
        <begin position="360"/>
        <end position="383"/>
    </location>
</feature>
<evidence type="ECO:0000313" key="11">
    <source>
        <dbReference type="Proteomes" id="UP000762676"/>
    </source>
</evidence>
<name>A0AAV4FHF8_9GAST</name>
<comment type="caution">
    <text evidence="10">The sequence shown here is derived from an EMBL/GenBank/DDBJ whole genome shotgun (WGS) entry which is preliminary data.</text>
</comment>
<evidence type="ECO:0000256" key="8">
    <source>
        <dbReference type="SAM" id="Phobius"/>
    </source>
</evidence>
<dbReference type="PANTHER" id="PTHR23277">
    <property type="entry name" value="NECTIN-RELATED"/>
    <property type="match status" value="1"/>
</dbReference>
<keyword evidence="8" id="KW-1133">Transmembrane helix</keyword>
<keyword evidence="4 8" id="KW-0472">Membrane</keyword>
<accession>A0AAV4FHF8</accession>
<dbReference type="PANTHER" id="PTHR23277:SF108">
    <property type="entry name" value="FASCICLIN-3"/>
    <property type="match status" value="1"/>
</dbReference>
<evidence type="ECO:0000259" key="9">
    <source>
        <dbReference type="PROSITE" id="PS50835"/>
    </source>
</evidence>
<dbReference type="InterPro" id="IPR051427">
    <property type="entry name" value="Nectin/Nectin-like"/>
</dbReference>
<dbReference type="GO" id="GO:0007157">
    <property type="term" value="P:heterophilic cell-cell adhesion via plasma membrane cell adhesion molecules"/>
    <property type="evidence" value="ECO:0007669"/>
    <property type="project" value="TreeGrafter"/>
</dbReference>
<dbReference type="EMBL" id="BMAT01011440">
    <property type="protein sequence ID" value="GFR72862.1"/>
    <property type="molecule type" value="Genomic_DNA"/>
</dbReference>
<evidence type="ECO:0000256" key="2">
    <source>
        <dbReference type="ARBA" id="ARBA00022729"/>
    </source>
</evidence>
<keyword evidence="2" id="KW-0732">Signal</keyword>
<dbReference type="InterPro" id="IPR036179">
    <property type="entry name" value="Ig-like_dom_sf"/>
</dbReference>
<dbReference type="InterPro" id="IPR007110">
    <property type="entry name" value="Ig-like_dom"/>
</dbReference>
<keyword evidence="5" id="KW-1015">Disulfide bond</keyword>
<gene>
    <name evidence="10" type="ORF">ElyMa_005717100</name>
</gene>
<feature type="transmembrane region" description="Helical" evidence="8">
    <location>
        <begin position="625"/>
        <end position="648"/>
    </location>
</feature>
<protein>
    <recommendedName>
        <fullName evidence="9">Ig-like domain-containing protein</fullName>
    </recommendedName>
</protein>
<dbReference type="GO" id="GO:0007156">
    <property type="term" value="P:homophilic cell adhesion via plasma membrane adhesion molecules"/>
    <property type="evidence" value="ECO:0007669"/>
    <property type="project" value="TreeGrafter"/>
</dbReference>
<proteinExistence type="predicted"/>
<feature type="compositionally biased region" description="Polar residues" evidence="7">
    <location>
        <begin position="715"/>
        <end position="724"/>
    </location>
</feature>